<evidence type="ECO:0000313" key="3">
    <source>
        <dbReference type="Proteomes" id="UP000650081"/>
    </source>
</evidence>
<dbReference type="PANTHER" id="PTHR44103:SF1">
    <property type="entry name" value="PROPROTEIN CONVERTASE P"/>
    <property type="match status" value="1"/>
</dbReference>
<dbReference type="InterPro" id="IPR026444">
    <property type="entry name" value="Secre_tail"/>
</dbReference>
<keyword evidence="1" id="KW-0732">Signal</keyword>
<reference evidence="2" key="1">
    <citation type="submission" date="2020-08" db="EMBL/GenBank/DDBJ databases">
        <title>Lewinella bacteria from marine environments.</title>
        <authorList>
            <person name="Zhong Y."/>
        </authorList>
    </citation>
    <scope>NUCLEOTIDE SEQUENCE</scope>
    <source>
        <strain evidence="2">KCTC 42187</strain>
    </source>
</reference>
<dbReference type="Pfam" id="PF13517">
    <property type="entry name" value="FG-GAP_3"/>
    <property type="match status" value="1"/>
</dbReference>
<dbReference type="SUPFAM" id="SSF69318">
    <property type="entry name" value="Integrin alpha N-terminal domain"/>
    <property type="match status" value="2"/>
</dbReference>
<dbReference type="Proteomes" id="UP000650081">
    <property type="component" value="Unassembled WGS sequence"/>
</dbReference>
<dbReference type="RefSeq" id="WP_187467970.1">
    <property type="nucleotide sequence ID" value="NZ_JACSIT010000142.1"/>
</dbReference>
<accession>A0A923PR51</accession>
<dbReference type="InterPro" id="IPR013517">
    <property type="entry name" value="FG-GAP"/>
</dbReference>
<keyword evidence="3" id="KW-1185">Reference proteome</keyword>
<dbReference type="PANTHER" id="PTHR44103">
    <property type="entry name" value="PROPROTEIN CONVERTASE P"/>
    <property type="match status" value="1"/>
</dbReference>
<comment type="caution">
    <text evidence="2">The sequence shown here is derived from an EMBL/GenBank/DDBJ whole genome shotgun (WGS) entry which is preliminary data.</text>
</comment>
<protein>
    <submittedName>
        <fullName evidence="2">T9SS type A sorting domain-containing protein</fullName>
    </submittedName>
</protein>
<dbReference type="AlphaFoldDB" id="A0A923PR51"/>
<proteinExistence type="predicted"/>
<sequence length="769" mass="82713">MKSTIVLPPPPRFIPFAWPGWRVVRKFFPLLAALLGAVPATGQLTPLIPAYPPVSTTGGRDLPLAWFGGLNSPQPQLADLDGDGTDDLFVFDRAGNIALALRGLGGDRYDEAPALTAHFPPEITNWMMLRDYNHDDVPDIFTYAAAVDGIAVYRGHRRSDGLLGFTLVDFGDPLPQLYFPFSGVRTPVFVSSIDYPAVEDVDFDGDLDILTFAVAGGHVEYYRNVAVERGFGADTLIYTLEDQCWGGFFESGLTTALDLADRPDACSDGLLGSGRPRHSGSTMLALDYDGNGRTDLMLGDISFDALVLALNTGTRDQAWITSQDSVWNTNGVAVNINSFPAAFHLDADQDGARDLIVSPSIILNGEDVNVTWLYRNVGSDAAPDFRFQTRRFLIEDMIDFGTSANVSVFDADGDGRPDLVIGNNNAYTGTNLLSSQLRLFRNDGAGGFTLADGDYLGLTAFMSTTWAFAPAFGDLDGDGDDDVVLGERSGRLIYGENTAGQGNPATFAPLQFEWQDIDAGQFSKPFLADLDRDGRTDLLVGGFDGRIRFYRNVGSRTNPVFNPDPTAPGNMLQLGGINTNAPGVSTGHPNPWVLQYRDHTLVLSGNRSGTIEAYRFGVDTAHTAPFKLLTKAIGGLDVGTFSNPGLADFDGDGLLDLVLGNERGGVSFYRTALAEEFAVGLFAAEPPSFDFQVFPNPAVDVLTLSGWPAGGVATLELLDVTGRLLQRTTLPNASGNDFLRWPLGGYPPGVYLVRASGPAGVALRRVVVR</sequence>
<evidence type="ECO:0000256" key="1">
    <source>
        <dbReference type="ARBA" id="ARBA00022729"/>
    </source>
</evidence>
<dbReference type="Gene3D" id="2.130.10.130">
    <property type="entry name" value="Integrin alpha, N-terminal"/>
    <property type="match status" value="1"/>
</dbReference>
<dbReference type="InterPro" id="IPR028994">
    <property type="entry name" value="Integrin_alpha_N"/>
</dbReference>
<gene>
    <name evidence="2" type="ORF">H9S92_17375</name>
</gene>
<organism evidence="2 3">
    <name type="scientific">Neolewinella lacunae</name>
    <dbReference type="NCBI Taxonomy" id="1517758"/>
    <lineage>
        <taxon>Bacteria</taxon>
        <taxon>Pseudomonadati</taxon>
        <taxon>Bacteroidota</taxon>
        <taxon>Saprospiria</taxon>
        <taxon>Saprospirales</taxon>
        <taxon>Lewinellaceae</taxon>
        <taxon>Neolewinella</taxon>
    </lineage>
</organism>
<evidence type="ECO:0000313" key="2">
    <source>
        <dbReference type="EMBL" id="MBC6995943.1"/>
    </source>
</evidence>
<name>A0A923PR51_9BACT</name>
<dbReference type="NCBIfam" id="TIGR04183">
    <property type="entry name" value="Por_Secre_tail"/>
    <property type="match status" value="1"/>
</dbReference>
<dbReference type="EMBL" id="JACSIT010000142">
    <property type="protein sequence ID" value="MBC6995943.1"/>
    <property type="molecule type" value="Genomic_DNA"/>
</dbReference>